<evidence type="ECO:0000313" key="2">
    <source>
        <dbReference type="Proteomes" id="UP001432027"/>
    </source>
</evidence>
<dbReference type="EMBL" id="BTSX01000005">
    <property type="protein sequence ID" value="GMS99361.1"/>
    <property type="molecule type" value="Genomic_DNA"/>
</dbReference>
<sequence>GGILVHILRRDSLDGFDVHLVIGFHRFSLIVQWCAGGGFRRPYVAMIERSVCRSRWAVEGFLESGNVLDCSQHSVERRRVGVGENLKQCIDGRRRVFAPDLNITNGVGDGHAHS</sequence>
<feature type="non-terminal residue" evidence="1">
    <location>
        <position position="1"/>
    </location>
</feature>
<comment type="caution">
    <text evidence="1">The sequence shown here is derived from an EMBL/GenBank/DDBJ whole genome shotgun (WGS) entry which is preliminary data.</text>
</comment>
<name>A0AAV5TY13_9BILA</name>
<dbReference type="AlphaFoldDB" id="A0AAV5TY13"/>
<keyword evidence="2" id="KW-1185">Reference proteome</keyword>
<protein>
    <submittedName>
        <fullName evidence="1">Uncharacterized protein</fullName>
    </submittedName>
</protein>
<gene>
    <name evidence="1" type="ORF">PENTCL1PPCAC_21536</name>
</gene>
<dbReference type="Proteomes" id="UP001432027">
    <property type="component" value="Unassembled WGS sequence"/>
</dbReference>
<organism evidence="1 2">
    <name type="scientific">Pristionchus entomophagus</name>
    <dbReference type="NCBI Taxonomy" id="358040"/>
    <lineage>
        <taxon>Eukaryota</taxon>
        <taxon>Metazoa</taxon>
        <taxon>Ecdysozoa</taxon>
        <taxon>Nematoda</taxon>
        <taxon>Chromadorea</taxon>
        <taxon>Rhabditida</taxon>
        <taxon>Rhabditina</taxon>
        <taxon>Diplogasteromorpha</taxon>
        <taxon>Diplogasteroidea</taxon>
        <taxon>Neodiplogasteridae</taxon>
        <taxon>Pristionchus</taxon>
    </lineage>
</organism>
<evidence type="ECO:0000313" key="1">
    <source>
        <dbReference type="EMBL" id="GMS99361.1"/>
    </source>
</evidence>
<accession>A0AAV5TY13</accession>
<reference evidence="1" key="1">
    <citation type="submission" date="2023-10" db="EMBL/GenBank/DDBJ databases">
        <title>Genome assembly of Pristionchus species.</title>
        <authorList>
            <person name="Yoshida K."/>
            <person name="Sommer R.J."/>
        </authorList>
    </citation>
    <scope>NUCLEOTIDE SEQUENCE</scope>
    <source>
        <strain evidence="1">RS0144</strain>
    </source>
</reference>
<proteinExistence type="predicted"/>